<dbReference type="EMBL" id="KZ664371">
    <property type="protein sequence ID" value="PPS05915.1"/>
    <property type="molecule type" value="Genomic_DNA"/>
</dbReference>
<organism evidence="2 3">
    <name type="scientific">Gossypium barbadense</name>
    <name type="common">Sea Island cotton</name>
    <name type="synonym">Hibiscus barbadensis</name>
    <dbReference type="NCBI Taxonomy" id="3634"/>
    <lineage>
        <taxon>Eukaryota</taxon>
        <taxon>Viridiplantae</taxon>
        <taxon>Streptophyta</taxon>
        <taxon>Embryophyta</taxon>
        <taxon>Tracheophyta</taxon>
        <taxon>Spermatophyta</taxon>
        <taxon>Magnoliopsida</taxon>
        <taxon>eudicotyledons</taxon>
        <taxon>Gunneridae</taxon>
        <taxon>Pentapetalae</taxon>
        <taxon>rosids</taxon>
        <taxon>malvids</taxon>
        <taxon>Malvales</taxon>
        <taxon>Malvaceae</taxon>
        <taxon>Malvoideae</taxon>
        <taxon>Gossypium</taxon>
    </lineage>
</organism>
<proteinExistence type="predicted"/>
<protein>
    <submittedName>
        <fullName evidence="2">Uncharacterized protein</fullName>
    </submittedName>
</protein>
<feature type="region of interest" description="Disordered" evidence="1">
    <location>
        <begin position="40"/>
        <end position="66"/>
    </location>
</feature>
<dbReference type="Proteomes" id="UP000239757">
    <property type="component" value="Unassembled WGS sequence"/>
</dbReference>
<evidence type="ECO:0000256" key="1">
    <source>
        <dbReference type="SAM" id="MobiDB-lite"/>
    </source>
</evidence>
<reference evidence="2 3" key="1">
    <citation type="submission" date="2015-01" db="EMBL/GenBank/DDBJ databases">
        <title>Genome of allotetraploid Gossypium barbadense reveals genomic plasticity and fiber elongation in cotton evolution.</title>
        <authorList>
            <person name="Chen X."/>
            <person name="Liu X."/>
            <person name="Zhao B."/>
            <person name="Zheng H."/>
            <person name="Hu Y."/>
            <person name="Lu G."/>
            <person name="Yang C."/>
            <person name="Chen J."/>
            <person name="Shan C."/>
            <person name="Zhang L."/>
            <person name="Zhou Y."/>
            <person name="Wang L."/>
            <person name="Guo W."/>
            <person name="Bai Y."/>
            <person name="Ruan J."/>
            <person name="Shangguan X."/>
            <person name="Mao Y."/>
            <person name="Jiang J."/>
            <person name="Zhu Y."/>
            <person name="Lei J."/>
            <person name="Kang H."/>
            <person name="Chen S."/>
            <person name="He X."/>
            <person name="Wang R."/>
            <person name="Wang Y."/>
            <person name="Chen J."/>
            <person name="Wang L."/>
            <person name="Yu S."/>
            <person name="Wang B."/>
            <person name="Wei J."/>
            <person name="Song S."/>
            <person name="Lu X."/>
            <person name="Gao Z."/>
            <person name="Gu W."/>
            <person name="Deng X."/>
            <person name="Ma D."/>
            <person name="Wang S."/>
            <person name="Liang W."/>
            <person name="Fang L."/>
            <person name="Cai C."/>
            <person name="Zhu X."/>
            <person name="Zhou B."/>
            <person name="Zhang Y."/>
            <person name="Chen Z."/>
            <person name="Xu S."/>
            <person name="Zhu R."/>
            <person name="Wang S."/>
            <person name="Zhang T."/>
            <person name="Zhao G."/>
        </authorList>
    </citation>
    <scope>NUCLEOTIDE SEQUENCE [LARGE SCALE GENOMIC DNA]</scope>
    <source>
        <strain evidence="3">cv. Xinhai21</strain>
        <tissue evidence="2">Leaf</tissue>
    </source>
</reference>
<sequence>MDNKQITEIIYCSSFIPGKEERIAIRSSPYPIESIIFKQRNKTEPESPCESQRSHRSACQESEETRHTLHQNHQVYAWSGETKGQEGDVCIYWNHEARNHDQLATLAHWTCHCSGFQPPPPAATL</sequence>
<evidence type="ECO:0000313" key="3">
    <source>
        <dbReference type="Proteomes" id="UP000239757"/>
    </source>
</evidence>
<accession>A0A2P5XRD9</accession>
<gene>
    <name evidence="2" type="ORF">GOBAR_AA14734</name>
</gene>
<name>A0A2P5XRD9_GOSBA</name>
<evidence type="ECO:0000313" key="2">
    <source>
        <dbReference type="EMBL" id="PPS05915.1"/>
    </source>
</evidence>
<dbReference type="AlphaFoldDB" id="A0A2P5XRD9"/>